<protein>
    <submittedName>
        <fullName evidence="1">Uncharacterized protein</fullName>
    </submittedName>
</protein>
<organism evidence="1 2">
    <name type="scientific">Gemmobacter aquaticus</name>
    <dbReference type="NCBI Taxonomy" id="490185"/>
    <lineage>
        <taxon>Bacteria</taxon>
        <taxon>Pseudomonadati</taxon>
        <taxon>Pseudomonadota</taxon>
        <taxon>Alphaproteobacteria</taxon>
        <taxon>Rhodobacterales</taxon>
        <taxon>Paracoccaceae</taxon>
        <taxon>Gemmobacter</taxon>
    </lineage>
</organism>
<reference evidence="1 2" key="1">
    <citation type="journal article" date="2014" name="Int. J. Syst. Evol. Microbiol.">
        <title>Complete genome sequence of Corynebacterium casei LMG S-19264T (=DSM 44701T), isolated from a smear-ripened cheese.</title>
        <authorList>
            <consortium name="US DOE Joint Genome Institute (JGI-PGF)"/>
            <person name="Walter F."/>
            <person name="Albersmeier A."/>
            <person name="Kalinowski J."/>
            <person name="Ruckert C."/>
        </authorList>
    </citation>
    <scope>NUCLEOTIDE SEQUENCE [LARGE SCALE GENOMIC DNA]</scope>
    <source>
        <strain evidence="1 2">CGMCC 1.7029</strain>
    </source>
</reference>
<name>A0A917YHI4_9RHOB</name>
<keyword evidence="2" id="KW-1185">Reference proteome</keyword>
<accession>A0A917YHI4</accession>
<proteinExistence type="predicted"/>
<evidence type="ECO:0000313" key="2">
    <source>
        <dbReference type="Proteomes" id="UP000598196"/>
    </source>
</evidence>
<comment type="caution">
    <text evidence="1">The sequence shown here is derived from an EMBL/GenBank/DDBJ whole genome shotgun (WGS) entry which is preliminary data.</text>
</comment>
<sequence length="77" mass="8461">MQAGSAAPPRCEIVHEFCLKFGDEASVLGDLDAVCGIWAMLEPLECFDREKQIVAQSPEPLVFECGKSDRILAPRKP</sequence>
<evidence type="ECO:0000313" key="1">
    <source>
        <dbReference type="EMBL" id="GGO24145.1"/>
    </source>
</evidence>
<dbReference type="EMBL" id="BMLP01000001">
    <property type="protein sequence ID" value="GGO24145.1"/>
    <property type="molecule type" value="Genomic_DNA"/>
</dbReference>
<dbReference type="AlphaFoldDB" id="A0A917YHI4"/>
<gene>
    <name evidence="1" type="ORF">GCM10010991_02200</name>
</gene>
<dbReference type="Proteomes" id="UP000598196">
    <property type="component" value="Unassembled WGS sequence"/>
</dbReference>